<dbReference type="Proteomes" id="UP000481153">
    <property type="component" value="Unassembled WGS sequence"/>
</dbReference>
<evidence type="ECO:0000313" key="1">
    <source>
        <dbReference type="EMBL" id="KAF0733663.1"/>
    </source>
</evidence>
<organism evidence="1 2">
    <name type="scientific">Aphanomyces euteiches</name>
    <dbReference type="NCBI Taxonomy" id="100861"/>
    <lineage>
        <taxon>Eukaryota</taxon>
        <taxon>Sar</taxon>
        <taxon>Stramenopiles</taxon>
        <taxon>Oomycota</taxon>
        <taxon>Saprolegniomycetes</taxon>
        <taxon>Saprolegniales</taxon>
        <taxon>Verrucalvaceae</taxon>
        <taxon>Aphanomyces</taxon>
    </lineage>
</organism>
<keyword evidence="2" id="KW-1185">Reference proteome</keyword>
<comment type="caution">
    <text evidence="1">The sequence shown here is derived from an EMBL/GenBank/DDBJ whole genome shotgun (WGS) entry which is preliminary data.</text>
</comment>
<dbReference type="EMBL" id="VJMJ01000120">
    <property type="protein sequence ID" value="KAF0733663.1"/>
    <property type="molecule type" value="Genomic_DNA"/>
</dbReference>
<dbReference type="AlphaFoldDB" id="A0A6G0X1I9"/>
<dbReference type="VEuPathDB" id="FungiDB:AeMF1_008753"/>
<proteinExistence type="predicted"/>
<dbReference type="SUPFAM" id="SSF46689">
    <property type="entry name" value="Homeodomain-like"/>
    <property type="match status" value="1"/>
</dbReference>
<reference evidence="1 2" key="1">
    <citation type="submission" date="2019-07" db="EMBL/GenBank/DDBJ databases">
        <title>Genomics analysis of Aphanomyces spp. identifies a new class of oomycete effector associated with host adaptation.</title>
        <authorList>
            <person name="Gaulin E."/>
        </authorList>
    </citation>
    <scope>NUCLEOTIDE SEQUENCE [LARGE SCALE GENOMIC DNA]</scope>
    <source>
        <strain evidence="1 2">ATCC 201684</strain>
    </source>
</reference>
<protein>
    <submittedName>
        <fullName evidence="1">Uncharacterized protein</fullName>
    </submittedName>
</protein>
<dbReference type="InterPro" id="IPR009057">
    <property type="entry name" value="Homeodomain-like_sf"/>
</dbReference>
<gene>
    <name evidence="1" type="ORF">Ae201684_009508</name>
</gene>
<evidence type="ECO:0000313" key="2">
    <source>
        <dbReference type="Proteomes" id="UP000481153"/>
    </source>
</evidence>
<accession>A0A6G0X1I9</accession>
<name>A0A6G0X1I9_9STRA</name>
<sequence length="154" mass="17945">MIQHAVSHERASRNTKYHCLYGHYFLGLSISKLSTLYSKSPTTIASWIARYQRDGSVENSLPAAQIQRKFTLGMRQWLLDLYEKGPVLYLDEARARFTKRFNISISAFTIWTILNQSGLTWKVLERRAIQISYCDIIRYAEELLSIPWLLVNLV</sequence>